<dbReference type="AlphaFoldDB" id="A0A1H0GNA2"/>
<feature type="compositionally biased region" description="Polar residues" evidence="1">
    <location>
        <begin position="71"/>
        <end position="85"/>
    </location>
</feature>
<dbReference type="GO" id="GO:0009228">
    <property type="term" value="P:thiamine biosynthetic process"/>
    <property type="evidence" value="ECO:0007669"/>
    <property type="project" value="InterPro"/>
</dbReference>
<gene>
    <name evidence="4" type="ORF">SAMN04487957_103272</name>
</gene>
<evidence type="ECO:0000256" key="2">
    <source>
        <dbReference type="SAM" id="SignalP"/>
    </source>
</evidence>
<dbReference type="STRING" id="419597.SAMN04487957_103272"/>
<sequence length="406" mass="43048">MPHPAADACGRRTRLAPLLVALLLSSLSPAWAETEAALEAPPPLTLDSEVMVPDLGPSPGDETAPADDATETSAAQATLPASPSPNAEEGAPVAEVPSVVHAPPEPLEPPPLDTLTIMLDWYPSLHQAPLLLAAGNGLPRREGLSLEIQRPADPAAPLRLLGAGLVDLALTHQPQLHLQVARGKPLVRVATLVDTPLAGLVMRESRAGRGPESLAGRRLGVATEAARDLLLPALLLPHGIAVDEVALAETGFTLATALSEQDLDGVITPVRLALPRQLADRGVATRLFRLEEHGVPVHDGLILVANRDRLARLRGPLDELVAILRDTTLWMIEEPDAAWDKLVALEPTLDTPANRDAWPAVLMRLSAQPAALDAGRYRRMEALLQEQGVIEAPHPLEQLAVDLGAE</sequence>
<accession>A0A1H0GNA2</accession>
<dbReference type="InterPro" id="IPR027939">
    <property type="entry name" value="NMT1/THI5"/>
</dbReference>
<dbReference type="EMBL" id="FNIV01000003">
    <property type="protein sequence ID" value="SDO08380.1"/>
    <property type="molecule type" value="Genomic_DNA"/>
</dbReference>
<name>A0A1H0GNA2_9GAMM</name>
<organism evidence="4 5">
    <name type="scientific">Halomonas shengliensis</name>
    <dbReference type="NCBI Taxonomy" id="419597"/>
    <lineage>
        <taxon>Bacteria</taxon>
        <taxon>Pseudomonadati</taxon>
        <taxon>Pseudomonadota</taxon>
        <taxon>Gammaproteobacteria</taxon>
        <taxon>Oceanospirillales</taxon>
        <taxon>Halomonadaceae</taxon>
        <taxon>Halomonas</taxon>
    </lineage>
</organism>
<dbReference type="InterPro" id="IPR015168">
    <property type="entry name" value="SsuA/THI5"/>
</dbReference>
<reference evidence="5" key="1">
    <citation type="submission" date="2016-10" db="EMBL/GenBank/DDBJ databases">
        <authorList>
            <person name="Varghese N."/>
            <person name="Submissions S."/>
        </authorList>
    </citation>
    <scope>NUCLEOTIDE SEQUENCE [LARGE SCALE GENOMIC DNA]</scope>
    <source>
        <strain evidence="5">CGMCC 1.6444</strain>
    </source>
</reference>
<feature type="region of interest" description="Disordered" evidence="1">
    <location>
        <begin position="42"/>
        <end position="93"/>
    </location>
</feature>
<dbReference type="Gene3D" id="3.40.190.10">
    <property type="entry name" value="Periplasmic binding protein-like II"/>
    <property type="match status" value="2"/>
</dbReference>
<proteinExistence type="predicted"/>
<keyword evidence="5" id="KW-1185">Reference proteome</keyword>
<evidence type="ECO:0000256" key="1">
    <source>
        <dbReference type="SAM" id="MobiDB-lite"/>
    </source>
</evidence>
<dbReference type="PANTHER" id="PTHR31528">
    <property type="entry name" value="4-AMINO-5-HYDROXYMETHYL-2-METHYLPYRIMIDINE PHOSPHATE SYNTHASE THI11-RELATED"/>
    <property type="match status" value="1"/>
</dbReference>
<dbReference type="SUPFAM" id="SSF53850">
    <property type="entry name" value="Periplasmic binding protein-like II"/>
    <property type="match status" value="1"/>
</dbReference>
<dbReference type="Pfam" id="PF09084">
    <property type="entry name" value="NMT1"/>
    <property type="match status" value="1"/>
</dbReference>
<evidence type="ECO:0000313" key="4">
    <source>
        <dbReference type="EMBL" id="SDO08380.1"/>
    </source>
</evidence>
<feature type="signal peptide" evidence="2">
    <location>
        <begin position="1"/>
        <end position="32"/>
    </location>
</feature>
<evidence type="ECO:0000313" key="5">
    <source>
        <dbReference type="Proteomes" id="UP000199075"/>
    </source>
</evidence>
<dbReference type="OrthoDB" id="5348911at2"/>
<dbReference type="RefSeq" id="WP_089677563.1">
    <property type="nucleotide sequence ID" value="NZ_FNIV01000003.1"/>
</dbReference>
<protein>
    <submittedName>
        <fullName evidence="4">Putative hydroxymethylpyrimidine transport system substrate-binding protein</fullName>
    </submittedName>
</protein>
<feature type="domain" description="SsuA/THI5-like" evidence="3">
    <location>
        <begin position="128"/>
        <end position="338"/>
    </location>
</feature>
<dbReference type="PANTHER" id="PTHR31528:SF3">
    <property type="entry name" value="THIAMINE BIOSYNTHESIS PROTEIN HI_0357-RELATED"/>
    <property type="match status" value="1"/>
</dbReference>
<keyword evidence="2" id="KW-0732">Signal</keyword>
<feature type="chain" id="PRO_5011444411" evidence="2">
    <location>
        <begin position="33"/>
        <end position="406"/>
    </location>
</feature>
<evidence type="ECO:0000259" key="3">
    <source>
        <dbReference type="Pfam" id="PF09084"/>
    </source>
</evidence>
<dbReference type="Proteomes" id="UP000199075">
    <property type="component" value="Unassembled WGS sequence"/>
</dbReference>